<dbReference type="AlphaFoldDB" id="A0A061FHT1"/>
<evidence type="ECO:0000313" key="2">
    <source>
        <dbReference type="Proteomes" id="UP000026915"/>
    </source>
</evidence>
<dbReference type="HOGENOM" id="CLU_1868847_0_0_1"/>
<accession>A0A061FHT1</accession>
<proteinExistence type="predicted"/>
<gene>
    <name evidence="1" type="ORF">TCM_033153</name>
</gene>
<dbReference type="EMBL" id="CM001885">
    <property type="protein sequence ID" value="EOY14034.1"/>
    <property type="molecule type" value="Genomic_DNA"/>
</dbReference>
<protein>
    <submittedName>
        <fullName evidence="1">Uncharacterized protein</fullName>
    </submittedName>
</protein>
<sequence>MKVRADTIILLMHFSFWQMNIEWHRHQNPSLPTCFVEITDLVADDWHHCRQGCHLSRTNFVILSIRRSCRVHHLDRPPHQVDLHNHPMPTYVARHEEEIPSSHFLPYVDLSPSTYPHNSSGICIVARASSVGNAMCSIWMVYCETCKH</sequence>
<keyword evidence="2" id="KW-1185">Reference proteome</keyword>
<dbReference type="InParanoid" id="A0A061FHT1"/>
<name>A0A061FHT1_THECC</name>
<organism evidence="1 2">
    <name type="scientific">Theobroma cacao</name>
    <name type="common">Cacao</name>
    <name type="synonym">Cocoa</name>
    <dbReference type="NCBI Taxonomy" id="3641"/>
    <lineage>
        <taxon>Eukaryota</taxon>
        <taxon>Viridiplantae</taxon>
        <taxon>Streptophyta</taxon>
        <taxon>Embryophyta</taxon>
        <taxon>Tracheophyta</taxon>
        <taxon>Spermatophyta</taxon>
        <taxon>Magnoliopsida</taxon>
        <taxon>eudicotyledons</taxon>
        <taxon>Gunneridae</taxon>
        <taxon>Pentapetalae</taxon>
        <taxon>rosids</taxon>
        <taxon>malvids</taxon>
        <taxon>Malvales</taxon>
        <taxon>Malvaceae</taxon>
        <taxon>Byttnerioideae</taxon>
        <taxon>Theobroma</taxon>
    </lineage>
</organism>
<reference evidence="1 2" key="1">
    <citation type="journal article" date="2013" name="Genome Biol.">
        <title>The genome sequence of the most widely cultivated cacao type and its use to identify candidate genes regulating pod color.</title>
        <authorList>
            <person name="Motamayor J.C."/>
            <person name="Mockaitis K."/>
            <person name="Schmutz J."/>
            <person name="Haiminen N."/>
            <person name="Iii D.L."/>
            <person name="Cornejo O."/>
            <person name="Findley S.D."/>
            <person name="Zheng P."/>
            <person name="Utro F."/>
            <person name="Royaert S."/>
            <person name="Saski C."/>
            <person name="Jenkins J."/>
            <person name="Podicheti R."/>
            <person name="Zhao M."/>
            <person name="Scheffler B.E."/>
            <person name="Stack J.C."/>
            <person name="Feltus F.A."/>
            <person name="Mustiga G.M."/>
            <person name="Amores F."/>
            <person name="Phillips W."/>
            <person name="Marelli J.P."/>
            <person name="May G.D."/>
            <person name="Shapiro H."/>
            <person name="Ma J."/>
            <person name="Bustamante C.D."/>
            <person name="Schnell R.J."/>
            <person name="Main D."/>
            <person name="Gilbert D."/>
            <person name="Parida L."/>
            <person name="Kuhn D.N."/>
        </authorList>
    </citation>
    <scope>NUCLEOTIDE SEQUENCE [LARGE SCALE GENOMIC DNA]</scope>
    <source>
        <strain evidence="2">cv. Matina 1-6</strain>
    </source>
</reference>
<dbReference type="Gramene" id="EOY14034">
    <property type="protein sequence ID" value="EOY14034"/>
    <property type="gene ID" value="TCM_033153"/>
</dbReference>
<dbReference type="Proteomes" id="UP000026915">
    <property type="component" value="Chromosome 7"/>
</dbReference>
<evidence type="ECO:0000313" key="1">
    <source>
        <dbReference type="EMBL" id="EOY14034.1"/>
    </source>
</evidence>